<accession>A0A7W8BYD6</accession>
<gene>
    <name evidence="1" type="ORF">HNQ38_000316</name>
</gene>
<evidence type="ECO:0000313" key="1">
    <source>
        <dbReference type="EMBL" id="MBB5142253.1"/>
    </source>
</evidence>
<reference evidence="1 2" key="1">
    <citation type="submission" date="2020-08" db="EMBL/GenBank/DDBJ databases">
        <title>Genomic Encyclopedia of Type Strains, Phase IV (KMG-IV): sequencing the most valuable type-strain genomes for metagenomic binning, comparative biology and taxonomic classification.</title>
        <authorList>
            <person name="Goeker M."/>
        </authorList>
    </citation>
    <scope>NUCLEOTIDE SEQUENCE [LARGE SCALE GENOMIC DNA]</scope>
    <source>
        <strain evidence="1 2">DSM 11275</strain>
    </source>
</reference>
<dbReference type="RefSeq" id="WP_183717576.1">
    <property type="nucleotide sequence ID" value="NZ_JACHGO010000001.1"/>
</dbReference>
<keyword evidence="2" id="KW-1185">Reference proteome</keyword>
<comment type="caution">
    <text evidence="1">The sequence shown here is derived from an EMBL/GenBank/DDBJ whole genome shotgun (WGS) entry which is preliminary data.</text>
</comment>
<evidence type="ECO:0000313" key="2">
    <source>
        <dbReference type="Proteomes" id="UP000539075"/>
    </source>
</evidence>
<dbReference type="Proteomes" id="UP000539075">
    <property type="component" value="Unassembled WGS sequence"/>
</dbReference>
<dbReference type="AlphaFoldDB" id="A0A7W8BYD6"/>
<name>A0A7W8BYD6_9BACT</name>
<proteinExistence type="predicted"/>
<organism evidence="1 2">
    <name type="scientific">Desulfovibrio intestinalis</name>
    <dbReference type="NCBI Taxonomy" id="58621"/>
    <lineage>
        <taxon>Bacteria</taxon>
        <taxon>Pseudomonadati</taxon>
        <taxon>Thermodesulfobacteriota</taxon>
        <taxon>Desulfovibrionia</taxon>
        <taxon>Desulfovibrionales</taxon>
        <taxon>Desulfovibrionaceae</taxon>
        <taxon>Desulfovibrio</taxon>
    </lineage>
</organism>
<dbReference type="EMBL" id="JACHGO010000001">
    <property type="protein sequence ID" value="MBB5142253.1"/>
    <property type="molecule type" value="Genomic_DNA"/>
</dbReference>
<protein>
    <submittedName>
        <fullName evidence="1">Uncharacterized protein</fullName>
    </submittedName>
</protein>
<sequence>MTCKSRRNFLRGVWRAQPLPMAAESRAVTSGDELPGLLPPEFSPAMLRLEGQRLGLPVDTMDKEALVRAVAQAMRAPGRPSV</sequence>